<comment type="cofactor">
    <cofactor evidence="1">
        <name>pyridoxal 5'-phosphate</name>
        <dbReference type="ChEBI" id="CHEBI:597326"/>
    </cofactor>
</comment>
<evidence type="ECO:0000313" key="7">
    <source>
        <dbReference type="EMBL" id="PXV67260.1"/>
    </source>
</evidence>
<dbReference type="InterPro" id="IPR015421">
    <property type="entry name" value="PyrdxlP-dep_Trfase_major"/>
</dbReference>
<dbReference type="RefSeq" id="WP_073156553.1">
    <property type="nucleotide sequence ID" value="NZ_FNBJ01000041.1"/>
</dbReference>
<evidence type="ECO:0000256" key="5">
    <source>
        <dbReference type="ARBA" id="ARBA00050776"/>
    </source>
</evidence>
<reference evidence="10 16" key="3">
    <citation type="submission" date="2019-03" db="EMBL/GenBank/DDBJ databases">
        <title>Deep subsurface shale carbon reservoir microbial communities from Ohio and West Virginia, USA.</title>
        <authorList>
            <person name="Wrighton K."/>
        </authorList>
    </citation>
    <scope>NUCLEOTIDE SEQUENCE [LARGE SCALE GENOMIC DNA]</scope>
    <source>
        <strain evidence="10 16">UTICA-S4D12</strain>
    </source>
</reference>
<keyword evidence="4" id="KW-0663">Pyridoxal phosphate</keyword>
<dbReference type="PIRSF" id="PIRSF005572">
    <property type="entry name" value="NifS"/>
    <property type="match status" value="1"/>
</dbReference>
<dbReference type="EMBL" id="SOEF01000002">
    <property type="protein sequence ID" value="TDX47858.1"/>
    <property type="molecule type" value="Genomic_DNA"/>
</dbReference>
<dbReference type="OrthoDB" id="9804366at2"/>
<proteinExistence type="inferred from homology"/>
<name>A0A1M7I8H2_9FIRM</name>
<evidence type="ECO:0000256" key="2">
    <source>
        <dbReference type="ARBA" id="ARBA00010447"/>
    </source>
</evidence>
<dbReference type="InterPro" id="IPR015422">
    <property type="entry name" value="PyrdxlP-dep_Trfase_small"/>
</dbReference>
<dbReference type="EMBL" id="QICM01000008">
    <property type="protein sequence ID" value="PXV67260.1"/>
    <property type="molecule type" value="Genomic_DNA"/>
</dbReference>
<evidence type="ECO:0000256" key="4">
    <source>
        <dbReference type="ARBA" id="ARBA00022898"/>
    </source>
</evidence>
<evidence type="ECO:0000313" key="8">
    <source>
        <dbReference type="EMBL" id="SDG05469.1"/>
    </source>
</evidence>
<evidence type="ECO:0000313" key="14">
    <source>
        <dbReference type="Proteomes" id="UP000247389"/>
    </source>
</evidence>
<evidence type="ECO:0000256" key="3">
    <source>
        <dbReference type="ARBA" id="ARBA00012239"/>
    </source>
</evidence>
<dbReference type="Gene3D" id="3.90.1150.10">
    <property type="entry name" value="Aspartate Aminotransferase, domain 1"/>
    <property type="match status" value="1"/>
</dbReference>
<evidence type="ECO:0000313" key="13">
    <source>
        <dbReference type="Proteomes" id="UP000199519"/>
    </source>
</evidence>
<comment type="catalytic activity">
    <reaction evidence="5">
        <text>(sulfur carrier)-H + L-cysteine = (sulfur carrier)-SH + L-alanine</text>
        <dbReference type="Rhea" id="RHEA:43892"/>
        <dbReference type="Rhea" id="RHEA-COMP:14737"/>
        <dbReference type="Rhea" id="RHEA-COMP:14739"/>
        <dbReference type="ChEBI" id="CHEBI:29917"/>
        <dbReference type="ChEBI" id="CHEBI:35235"/>
        <dbReference type="ChEBI" id="CHEBI:57972"/>
        <dbReference type="ChEBI" id="CHEBI:64428"/>
        <dbReference type="EC" id="2.8.1.7"/>
    </reaction>
</comment>
<accession>A0A1M7I8H2</accession>
<keyword evidence="13" id="KW-1185">Reference proteome</keyword>
<dbReference type="EMBL" id="FNBJ01000041">
    <property type="protein sequence ID" value="SDG05469.1"/>
    <property type="molecule type" value="Genomic_DNA"/>
</dbReference>
<dbReference type="NCBIfam" id="TIGR01977">
    <property type="entry name" value="am_tr_V_EF2568"/>
    <property type="match status" value="1"/>
</dbReference>
<evidence type="ECO:0000313" key="10">
    <source>
        <dbReference type="EMBL" id="TDS34641.1"/>
    </source>
</evidence>
<dbReference type="PANTHER" id="PTHR43586:SF4">
    <property type="entry name" value="ISOPENICILLIN N EPIMERASE"/>
    <property type="match status" value="1"/>
</dbReference>
<comment type="similarity">
    <text evidence="2">Belongs to the class-V pyridoxal-phosphate-dependent aminotransferase family. Csd subfamily.</text>
</comment>
<dbReference type="EC" id="2.8.1.7" evidence="3"/>
<dbReference type="Proteomes" id="UP000247389">
    <property type="component" value="Unassembled WGS sequence"/>
</dbReference>
<gene>
    <name evidence="10" type="ORF">BY453_10275</name>
    <name evidence="11" type="ORF">C7954_10217</name>
    <name evidence="7" type="ORF">C8C78_1085</name>
    <name evidence="8" type="ORF">SAMN04488598_14117</name>
    <name evidence="9" type="ORF">SAMN04515652_1415</name>
</gene>
<dbReference type="Proteomes" id="UP000198612">
    <property type="component" value="Unassembled WGS sequence"/>
</dbReference>
<dbReference type="EMBL" id="SOAA01000002">
    <property type="protein sequence ID" value="TDS34641.1"/>
    <property type="molecule type" value="Genomic_DNA"/>
</dbReference>
<dbReference type="STRING" id="54121.SAMN04515653_10288"/>
<evidence type="ECO:0000256" key="1">
    <source>
        <dbReference type="ARBA" id="ARBA00001933"/>
    </source>
</evidence>
<reference evidence="7 14" key="2">
    <citation type="submission" date="2018-04" db="EMBL/GenBank/DDBJ databases">
        <title>Subsurface microbial communities from deep shales in Ohio and West Virginia, USA.</title>
        <authorList>
            <person name="Wrighton K."/>
        </authorList>
    </citation>
    <scope>NUCLEOTIDE SEQUENCE [LARGE SCALE GENOMIC DNA]</scope>
    <source>
        <strain evidence="11 15">DSMZ 11287</strain>
        <strain evidence="7 14">MSL28</strain>
    </source>
</reference>
<dbReference type="Proteomes" id="UP000199519">
    <property type="component" value="Unassembled WGS sequence"/>
</dbReference>
<organism evidence="7 14">
    <name type="scientific">Halanaerobium congolense</name>
    <dbReference type="NCBI Taxonomy" id="54121"/>
    <lineage>
        <taxon>Bacteria</taxon>
        <taxon>Bacillati</taxon>
        <taxon>Bacillota</taxon>
        <taxon>Clostridia</taxon>
        <taxon>Halanaerobiales</taxon>
        <taxon>Halanaerobiaceae</taxon>
        <taxon>Halanaerobium</taxon>
    </lineage>
</organism>
<dbReference type="InterPro" id="IPR016454">
    <property type="entry name" value="Cysteine_dSase"/>
</dbReference>
<dbReference type="Proteomes" id="UP000295758">
    <property type="component" value="Unassembled WGS sequence"/>
</dbReference>
<dbReference type="Proteomes" id="UP000295472">
    <property type="component" value="Unassembled WGS sequence"/>
</dbReference>
<dbReference type="GO" id="GO:0031071">
    <property type="term" value="F:cysteine desulfurase activity"/>
    <property type="evidence" value="ECO:0007669"/>
    <property type="project" value="UniProtKB-EC"/>
</dbReference>
<dbReference type="InterPro" id="IPR015424">
    <property type="entry name" value="PyrdxlP-dep_Trfase"/>
</dbReference>
<dbReference type="PANTHER" id="PTHR43586">
    <property type="entry name" value="CYSTEINE DESULFURASE"/>
    <property type="match status" value="1"/>
</dbReference>
<evidence type="ECO:0000313" key="9">
    <source>
        <dbReference type="EMBL" id="SET21227.1"/>
    </source>
</evidence>
<dbReference type="InterPro" id="IPR010969">
    <property type="entry name" value="Cys_dSase-rel_unknwn_funct"/>
</dbReference>
<evidence type="ECO:0000313" key="12">
    <source>
        <dbReference type="Proteomes" id="UP000198612"/>
    </source>
</evidence>
<dbReference type="InterPro" id="IPR000192">
    <property type="entry name" value="Aminotrans_V_dom"/>
</dbReference>
<dbReference type="EMBL" id="FOHG01000041">
    <property type="protein sequence ID" value="SET21227.1"/>
    <property type="molecule type" value="Genomic_DNA"/>
</dbReference>
<evidence type="ECO:0000313" key="15">
    <source>
        <dbReference type="Proteomes" id="UP000295472"/>
    </source>
</evidence>
<evidence type="ECO:0000259" key="6">
    <source>
        <dbReference type="Pfam" id="PF00266"/>
    </source>
</evidence>
<dbReference type="SUPFAM" id="SSF53383">
    <property type="entry name" value="PLP-dependent transferases"/>
    <property type="match status" value="1"/>
</dbReference>
<reference evidence="12 13" key="1">
    <citation type="submission" date="2016-10" db="EMBL/GenBank/DDBJ databases">
        <authorList>
            <person name="Varghese N."/>
            <person name="Submissions S."/>
        </authorList>
    </citation>
    <scope>NUCLEOTIDE SEQUENCE [LARGE SCALE GENOMIC DNA]</scope>
    <source>
        <strain evidence="8 13">WG2</strain>
        <strain evidence="9 12">WG5</strain>
    </source>
</reference>
<dbReference type="AlphaFoldDB" id="A0A1M7I8H2"/>
<evidence type="ECO:0000313" key="11">
    <source>
        <dbReference type="EMBL" id="TDX47858.1"/>
    </source>
</evidence>
<dbReference type="Gene3D" id="3.40.640.10">
    <property type="entry name" value="Type I PLP-dependent aspartate aminotransferase-like (Major domain)"/>
    <property type="match status" value="1"/>
</dbReference>
<dbReference type="Pfam" id="PF00266">
    <property type="entry name" value="Aminotran_5"/>
    <property type="match status" value="1"/>
</dbReference>
<dbReference type="GeneID" id="57011603"/>
<evidence type="ECO:0000313" key="16">
    <source>
        <dbReference type="Proteomes" id="UP000295758"/>
    </source>
</evidence>
<feature type="domain" description="Aminotransferase class V" evidence="6">
    <location>
        <begin position="2"/>
        <end position="371"/>
    </location>
</feature>
<sequence length="379" mass="41711">MIYFNNAATSWPKPDIVYQAADEFFRSSGINPGRSGTSGEQDAAQIIFETREKIADFFSISNSAQLVFNSGSTESLNTVIKGVLEKGDHVITSKLEHNSVLRPLERLKTEKEITVDYIEFNPKTAEIEYQSLKNAVKNNTKLIIISHASNVLGTVNNLQRIGEIAAAEDILFLVDAAQTAGVIPIDVDKMKIDFLAVPGHKSLFGPPGIGALYVRDHELIRPLKEGGTGTNSLSVQQPKIMPDYLEAGTLNTPGIIGLGAGIEFIQTEGLKLIHQQEMRLLKKLINGLKILPEIKIYGKKDIDNRTAVTAFNLAALSSNQLAFKLQHEYNIQLRGGLHCAPLLHKFLGTDNQGMLRLSPGYFNTEAEVDEFLNILETII</sequence>
<protein>
    <recommendedName>
        <fullName evidence="3">cysteine desulfurase</fullName>
        <ecNumber evidence="3">2.8.1.7</ecNumber>
    </recommendedName>
</protein>